<dbReference type="GeneID" id="84573171"/>
<dbReference type="RefSeq" id="WP_005523984.1">
    <property type="nucleotide sequence ID" value="NZ_CP050134.2"/>
</dbReference>
<reference evidence="1 2" key="1">
    <citation type="submission" date="2018-06" db="EMBL/GenBank/DDBJ databases">
        <authorList>
            <consortium name="Pathogen Informatics"/>
            <person name="Doyle S."/>
        </authorList>
    </citation>
    <scope>NUCLEOTIDE SEQUENCE [LARGE SCALE GENOMIC DNA]</scope>
    <source>
        <strain evidence="1 2">NCTC10254</strain>
    </source>
</reference>
<protein>
    <submittedName>
        <fullName evidence="1">Uncharacterized protein</fullName>
    </submittedName>
</protein>
<proteinExistence type="predicted"/>
<gene>
    <name evidence="1" type="ORF">NCTC10254_00385</name>
</gene>
<dbReference type="Proteomes" id="UP000249886">
    <property type="component" value="Unassembled WGS sequence"/>
</dbReference>
<sequence length="183" mass="20770">MPTFHYPPASLHDRLVTQQIDWDQIDPNGIADDGDFWCIPAGWDTIPMGWGSEGTVWVSPEDNGWFAQMATVTTWRLRDTQYHPQLIENLIDEIPEGAQQYHYDRDARIVGIKACSATSVMEFGFDHSHFGGGTFHSKSKVDLFEDIPTGDVFLVQRTSVWVEGQQELEFGVWTAAEGVYSHY</sequence>
<comment type="caution">
    <text evidence="1">The sequence shown here is derived from an EMBL/GenBank/DDBJ whole genome shotgun (WGS) entry which is preliminary data.</text>
</comment>
<accession>A0A6H9XHV7</accession>
<name>A0A6H9XHV7_9CORY</name>
<evidence type="ECO:0000313" key="2">
    <source>
        <dbReference type="Proteomes" id="UP000249886"/>
    </source>
</evidence>
<dbReference type="EMBL" id="UARK01000001">
    <property type="protein sequence ID" value="SPW24021.1"/>
    <property type="molecule type" value="Genomic_DNA"/>
</dbReference>
<dbReference type="AlphaFoldDB" id="A0A6H9XHV7"/>
<organism evidence="1 2">
    <name type="scientific">Corynebacterium matruchotii</name>
    <dbReference type="NCBI Taxonomy" id="43768"/>
    <lineage>
        <taxon>Bacteria</taxon>
        <taxon>Bacillati</taxon>
        <taxon>Actinomycetota</taxon>
        <taxon>Actinomycetes</taxon>
        <taxon>Mycobacteriales</taxon>
        <taxon>Corynebacteriaceae</taxon>
        <taxon>Corynebacterium</taxon>
    </lineage>
</organism>
<evidence type="ECO:0000313" key="1">
    <source>
        <dbReference type="EMBL" id="SPW24021.1"/>
    </source>
</evidence>